<sequence>MQIYHQLSDFSKGGIFANGFNFGKGRRKQTQFMPKEPEPIFNVHIIKHISRKKRKSNLTAGILNLLATEGISLEYMIMNQSIQQSTYCQYYKREKLCRKIVSKYLDSPFNIRQPDFLKTSEYLRGLQLDIYYPEYGFAIEVQGEQYEKYIKFFHRDPYIVIPEHLQELGLIK</sequence>
<reference evidence="1 2" key="1">
    <citation type="submission" date="2018-08" db="EMBL/GenBank/DDBJ databases">
        <title>Genome and evolution of the arbuscular mycorrhizal fungus Diversispora epigaea (formerly Glomus versiforme) and its bacterial endosymbionts.</title>
        <authorList>
            <person name="Sun X."/>
            <person name="Fei Z."/>
            <person name="Harrison M."/>
        </authorList>
    </citation>
    <scope>NUCLEOTIDE SEQUENCE [LARGE SCALE GENOMIC DNA]</scope>
    <source>
        <strain evidence="1 2">IT104</strain>
    </source>
</reference>
<evidence type="ECO:0000313" key="1">
    <source>
        <dbReference type="EMBL" id="RHZ82853.1"/>
    </source>
</evidence>
<keyword evidence="2" id="KW-1185">Reference proteome</keyword>
<dbReference type="Proteomes" id="UP000266861">
    <property type="component" value="Unassembled WGS sequence"/>
</dbReference>
<proteinExistence type="predicted"/>
<gene>
    <name evidence="1" type="ORF">Glove_103g5</name>
</gene>
<evidence type="ECO:0000313" key="2">
    <source>
        <dbReference type="Proteomes" id="UP000266861"/>
    </source>
</evidence>
<name>A0A397JCZ5_9GLOM</name>
<comment type="caution">
    <text evidence="1">The sequence shown here is derived from an EMBL/GenBank/DDBJ whole genome shotgun (WGS) entry which is preliminary data.</text>
</comment>
<accession>A0A397JCZ5</accession>
<organism evidence="1 2">
    <name type="scientific">Diversispora epigaea</name>
    <dbReference type="NCBI Taxonomy" id="1348612"/>
    <lineage>
        <taxon>Eukaryota</taxon>
        <taxon>Fungi</taxon>
        <taxon>Fungi incertae sedis</taxon>
        <taxon>Mucoromycota</taxon>
        <taxon>Glomeromycotina</taxon>
        <taxon>Glomeromycetes</taxon>
        <taxon>Diversisporales</taxon>
        <taxon>Diversisporaceae</taxon>
        <taxon>Diversispora</taxon>
    </lineage>
</organism>
<dbReference type="EMBL" id="PQFF01000096">
    <property type="protein sequence ID" value="RHZ82853.1"/>
    <property type="molecule type" value="Genomic_DNA"/>
</dbReference>
<dbReference type="AlphaFoldDB" id="A0A397JCZ5"/>
<protein>
    <submittedName>
        <fullName evidence="1">Uncharacterized protein</fullName>
    </submittedName>
</protein>
<dbReference type="OrthoDB" id="2419021at2759"/>